<proteinExistence type="predicted"/>
<evidence type="ECO:0000259" key="6">
    <source>
        <dbReference type="Pfam" id="PF04932"/>
    </source>
</evidence>
<feature type="transmembrane region" description="Helical" evidence="5">
    <location>
        <begin position="202"/>
        <end position="220"/>
    </location>
</feature>
<keyword evidence="3 5" id="KW-1133">Transmembrane helix</keyword>
<reference evidence="7 8" key="2">
    <citation type="submission" date="2020-04" db="EMBL/GenBank/DDBJ databases">
        <authorList>
            <person name="Fomenkov A."/>
            <person name="Anton B.P."/>
            <person name="Roberts R.J."/>
        </authorList>
    </citation>
    <scope>NUCLEOTIDE SEQUENCE [LARGE SCALE GENOMIC DNA]</scope>
    <source>
        <strain evidence="7 8">CCAP 1403/13f</strain>
    </source>
</reference>
<reference evidence="7 8" key="1">
    <citation type="submission" date="2020-04" db="EMBL/GenBank/DDBJ databases">
        <title>Genome-Wide Identification of 5-Methylcytosine Sites in Bacterial Genomes By High-Throughput Sequencing of MspJI Restriction Fragments.</title>
        <authorList>
            <person name="Wu V."/>
        </authorList>
    </citation>
    <scope>NUCLEOTIDE SEQUENCE [LARGE SCALE GENOMIC DNA]</scope>
    <source>
        <strain evidence="7 8">CCAP 1403/13f</strain>
    </source>
</reference>
<evidence type="ECO:0000256" key="5">
    <source>
        <dbReference type="SAM" id="Phobius"/>
    </source>
</evidence>
<feature type="transmembrane region" description="Helical" evidence="5">
    <location>
        <begin position="391"/>
        <end position="410"/>
    </location>
</feature>
<evidence type="ECO:0000256" key="3">
    <source>
        <dbReference type="ARBA" id="ARBA00022989"/>
    </source>
</evidence>
<keyword evidence="2 5" id="KW-0812">Transmembrane</keyword>
<feature type="transmembrane region" description="Helical" evidence="5">
    <location>
        <begin position="226"/>
        <end position="249"/>
    </location>
</feature>
<keyword evidence="7" id="KW-0436">Ligase</keyword>
<dbReference type="InterPro" id="IPR051533">
    <property type="entry name" value="WaaL-like"/>
</dbReference>
<dbReference type="PANTHER" id="PTHR37422">
    <property type="entry name" value="TEICHURONIC ACID BIOSYNTHESIS PROTEIN TUAE"/>
    <property type="match status" value="1"/>
</dbReference>
<dbReference type="Pfam" id="PF04932">
    <property type="entry name" value="Wzy_C"/>
    <property type="match status" value="1"/>
</dbReference>
<feature type="transmembrane region" description="Helical" evidence="5">
    <location>
        <begin position="348"/>
        <end position="370"/>
    </location>
</feature>
<dbReference type="AlphaFoldDB" id="A0A6H2C0H2"/>
<accession>A0A6H2C0H2</accession>
<evidence type="ECO:0000256" key="2">
    <source>
        <dbReference type="ARBA" id="ARBA00022692"/>
    </source>
</evidence>
<sequence>MLGNSINKTFYHPNSRLQTPWNWLQFGLLSCPLSPFLGGISIVVASLLTWRKQSRLISNRPIHKGFALLSILLLITTGFAYHKLDAFLGLFNFIPFFFFFTGLTSLMQTPNQLRQISWIMVFGSVPVLIIGFGQLFLGWNFQFQVLWIVFDWIVAPEKSLSGRMASNFMHPNTLAAYLVTIFILGLGLLLENYHKLKQKNRLIIFLTITVFANFIALILTNSRNGWGITIFACLVYALYQGWQLIVAAVVSITSCFFLAAFAPSPIAQFFRLFVPYGIWARLNDDMFPDRPLELMRKTQWEFAWNLTQQHPLTGSGLRSFSGLYKTQMQIDVNHPHNLFLMLSAETGLITTLLFCGLLAWILIAASQILFNNKNKIPDFFKKSGISASIEPENRLIFFSYLITFIGWILFNTVDVTTFDIRLNTLSWVFVAALCGVMYEYQSRQTSR</sequence>
<dbReference type="GO" id="GO:0016874">
    <property type="term" value="F:ligase activity"/>
    <property type="evidence" value="ECO:0007669"/>
    <property type="project" value="UniProtKB-KW"/>
</dbReference>
<organism evidence="7 8">
    <name type="scientific">Dolichospermum flos-aquae CCAP 1403/13F</name>
    <dbReference type="NCBI Taxonomy" id="315271"/>
    <lineage>
        <taxon>Bacteria</taxon>
        <taxon>Bacillati</taxon>
        <taxon>Cyanobacteriota</taxon>
        <taxon>Cyanophyceae</taxon>
        <taxon>Nostocales</taxon>
        <taxon>Aphanizomenonaceae</taxon>
        <taxon>Dolichospermum</taxon>
    </lineage>
</organism>
<feature type="transmembrane region" description="Helical" evidence="5">
    <location>
        <begin position="174"/>
        <end position="190"/>
    </location>
</feature>
<dbReference type="InterPro" id="IPR007016">
    <property type="entry name" value="O-antigen_ligase-rel_domated"/>
</dbReference>
<evidence type="ECO:0000313" key="8">
    <source>
        <dbReference type="Proteomes" id="UP000502433"/>
    </source>
</evidence>
<evidence type="ECO:0000256" key="1">
    <source>
        <dbReference type="ARBA" id="ARBA00004141"/>
    </source>
</evidence>
<feature type="transmembrane region" description="Helical" evidence="5">
    <location>
        <begin position="87"/>
        <end position="106"/>
    </location>
</feature>
<comment type="subcellular location">
    <subcellularLocation>
        <location evidence="1">Membrane</location>
        <topology evidence="1">Multi-pass membrane protein</topology>
    </subcellularLocation>
</comment>
<evidence type="ECO:0000313" key="7">
    <source>
        <dbReference type="EMBL" id="QJB44851.1"/>
    </source>
</evidence>
<feature type="domain" description="O-antigen ligase-related" evidence="6">
    <location>
        <begin position="209"/>
        <end position="355"/>
    </location>
</feature>
<feature type="transmembrane region" description="Helical" evidence="5">
    <location>
        <begin position="23"/>
        <end position="50"/>
    </location>
</feature>
<dbReference type="Proteomes" id="UP000502433">
    <property type="component" value="Chromosome"/>
</dbReference>
<feature type="transmembrane region" description="Helical" evidence="5">
    <location>
        <begin position="422"/>
        <end position="440"/>
    </location>
</feature>
<protein>
    <submittedName>
        <fullName evidence="7">O-antigen ligase family protein</fullName>
    </submittedName>
</protein>
<dbReference type="PANTHER" id="PTHR37422:SF13">
    <property type="entry name" value="LIPOPOLYSACCHARIDE BIOSYNTHESIS PROTEIN PA4999-RELATED"/>
    <property type="match status" value="1"/>
</dbReference>
<feature type="transmembrane region" description="Helical" evidence="5">
    <location>
        <begin position="62"/>
        <end position="81"/>
    </location>
</feature>
<keyword evidence="4 5" id="KW-0472">Membrane</keyword>
<name>A0A6H2C0H2_DOLFA</name>
<dbReference type="RefSeq" id="WP_168695957.1">
    <property type="nucleotide sequence ID" value="NZ_CP051206.1"/>
</dbReference>
<dbReference type="GO" id="GO:0016020">
    <property type="term" value="C:membrane"/>
    <property type="evidence" value="ECO:0007669"/>
    <property type="project" value="UniProtKB-SubCell"/>
</dbReference>
<dbReference type="EMBL" id="CP051206">
    <property type="protein sequence ID" value="QJB44851.1"/>
    <property type="molecule type" value="Genomic_DNA"/>
</dbReference>
<dbReference type="KEGG" id="dfs:HGD76_12405"/>
<gene>
    <name evidence="7" type="ORF">HGD76_12405</name>
</gene>
<evidence type="ECO:0000256" key="4">
    <source>
        <dbReference type="ARBA" id="ARBA00023136"/>
    </source>
</evidence>
<feature type="transmembrane region" description="Helical" evidence="5">
    <location>
        <begin position="118"/>
        <end position="137"/>
    </location>
</feature>